<protein>
    <recommendedName>
        <fullName evidence="4">PDZ domain-containing protein</fullName>
    </recommendedName>
</protein>
<dbReference type="AlphaFoldDB" id="A0A382AUZ2"/>
<reference evidence="5" key="1">
    <citation type="submission" date="2018-05" db="EMBL/GenBank/DDBJ databases">
        <authorList>
            <person name="Lanie J.A."/>
            <person name="Ng W.-L."/>
            <person name="Kazmierczak K.M."/>
            <person name="Andrzejewski T.M."/>
            <person name="Davidsen T.M."/>
            <person name="Wayne K.J."/>
            <person name="Tettelin H."/>
            <person name="Glass J.I."/>
            <person name="Rusch D."/>
            <person name="Podicherti R."/>
            <person name="Tsui H.-C.T."/>
            <person name="Winkler M.E."/>
        </authorList>
    </citation>
    <scope>NUCLEOTIDE SEQUENCE</scope>
</reference>
<keyword evidence="3" id="KW-0175">Coiled coil</keyword>
<dbReference type="SMART" id="SM00228">
    <property type="entry name" value="PDZ"/>
    <property type="match status" value="1"/>
</dbReference>
<dbReference type="InterPro" id="IPR036034">
    <property type="entry name" value="PDZ_sf"/>
</dbReference>
<proteinExistence type="predicted"/>
<keyword evidence="2" id="KW-0378">Hydrolase</keyword>
<dbReference type="PANTHER" id="PTHR43343:SF3">
    <property type="entry name" value="PROTEASE DO-LIKE 8, CHLOROPLASTIC"/>
    <property type="match status" value="1"/>
</dbReference>
<name>A0A382AUZ2_9ZZZZ</name>
<gene>
    <name evidence="5" type="ORF">METZ01_LOCUS157985</name>
</gene>
<dbReference type="InterPro" id="IPR001478">
    <property type="entry name" value="PDZ"/>
</dbReference>
<dbReference type="Pfam" id="PF13180">
    <property type="entry name" value="PDZ_2"/>
    <property type="match status" value="1"/>
</dbReference>
<dbReference type="PANTHER" id="PTHR43343">
    <property type="entry name" value="PEPTIDASE S12"/>
    <property type="match status" value="1"/>
</dbReference>
<keyword evidence="1" id="KW-0645">Protease</keyword>
<evidence type="ECO:0000256" key="3">
    <source>
        <dbReference type="SAM" id="Coils"/>
    </source>
</evidence>
<dbReference type="PROSITE" id="PS50106">
    <property type="entry name" value="PDZ"/>
    <property type="match status" value="1"/>
</dbReference>
<feature type="domain" description="PDZ" evidence="4">
    <location>
        <begin position="106"/>
        <end position="191"/>
    </location>
</feature>
<sequence>NGEIMNKLLFILFSVGMVFSGEKTKNITTIIKTDGQTNHQTRVEANIDNNVLKLTIEKDGEISTYEVDLKDVIELDVIRDLVEDLDNDIHLDSIFKNAHNPRTFGGNTFLGVHCEDISDQLRDYFKVKSNSGVLISEVVEDSPAETSKLKAGDIIIAFNDKEIWDSFDLTRTVKEYKPKDKVVIKVVRKGRAKKINVILGERDELFGVGFNDVFDSNFFKKKDVKKFYDKLFEDDEDFIFDNVELKNNIKELREEMRTLRKEFENLKEKYE</sequence>
<dbReference type="GO" id="GO:0008233">
    <property type="term" value="F:peptidase activity"/>
    <property type="evidence" value="ECO:0007669"/>
    <property type="project" value="UniProtKB-KW"/>
</dbReference>
<evidence type="ECO:0000259" key="4">
    <source>
        <dbReference type="PROSITE" id="PS50106"/>
    </source>
</evidence>
<evidence type="ECO:0000256" key="2">
    <source>
        <dbReference type="ARBA" id="ARBA00022801"/>
    </source>
</evidence>
<organism evidence="5">
    <name type="scientific">marine metagenome</name>
    <dbReference type="NCBI Taxonomy" id="408172"/>
    <lineage>
        <taxon>unclassified sequences</taxon>
        <taxon>metagenomes</taxon>
        <taxon>ecological metagenomes</taxon>
    </lineage>
</organism>
<dbReference type="EMBL" id="UINC01026881">
    <property type="protein sequence ID" value="SVB05131.1"/>
    <property type="molecule type" value="Genomic_DNA"/>
</dbReference>
<dbReference type="SUPFAM" id="SSF50156">
    <property type="entry name" value="PDZ domain-like"/>
    <property type="match status" value="1"/>
</dbReference>
<feature type="non-terminal residue" evidence="5">
    <location>
        <position position="1"/>
    </location>
</feature>
<evidence type="ECO:0000313" key="5">
    <source>
        <dbReference type="EMBL" id="SVB05131.1"/>
    </source>
</evidence>
<dbReference type="GO" id="GO:0006508">
    <property type="term" value="P:proteolysis"/>
    <property type="evidence" value="ECO:0007669"/>
    <property type="project" value="UniProtKB-KW"/>
</dbReference>
<feature type="coiled-coil region" evidence="3">
    <location>
        <begin position="242"/>
        <end position="269"/>
    </location>
</feature>
<dbReference type="InterPro" id="IPR051201">
    <property type="entry name" value="Chloro_Bact_Ser_Proteases"/>
</dbReference>
<evidence type="ECO:0000256" key="1">
    <source>
        <dbReference type="ARBA" id="ARBA00022670"/>
    </source>
</evidence>
<dbReference type="Gene3D" id="2.30.42.10">
    <property type="match status" value="1"/>
</dbReference>
<accession>A0A382AUZ2</accession>